<dbReference type="Proteomes" id="UP000694389">
    <property type="component" value="Unassembled WGS sequence"/>
</dbReference>
<feature type="region of interest" description="Disordered" evidence="2">
    <location>
        <begin position="282"/>
        <end position="303"/>
    </location>
</feature>
<dbReference type="Gene3D" id="1.20.5.990">
    <property type="entry name" value="Nemo cc2-lz domain - 1d5 darpin complex"/>
    <property type="match status" value="1"/>
</dbReference>
<reference evidence="4" key="1">
    <citation type="submission" date="2025-08" db="UniProtKB">
        <authorList>
            <consortium name="Ensembl"/>
        </authorList>
    </citation>
    <scope>IDENTIFICATION</scope>
</reference>
<accession>A0A8P4GPX4</accession>
<feature type="region of interest" description="Disordered" evidence="2">
    <location>
        <begin position="355"/>
        <end position="391"/>
    </location>
</feature>
<keyword evidence="3" id="KW-0812">Transmembrane</keyword>
<feature type="compositionally biased region" description="Basic and acidic residues" evidence="2">
    <location>
        <begin position="283"/>
        <end position="303"/>
    </location>
</feature>
<keyword evidence="3" id="KW-1133">Transmembrane helix</keyword>
<feature type="compositionally biased region" description="Basic and acidic residues" evidence="2">
    <location>
        <begin position="363"/>
        <end position="372"/>
    </location>
</feature>
<dbReference type="AlphaFoldDB" id="A0A8P4GPX4"/>
<keyword evidence="1" id="KW-0175">Coiled coil</keyword>
<keyword evidence="5" id="KW-1185">Reference proteome</keyword>
<keyword evidence="3" id="KW-0472">Membrane</keyword>
<dbReference type="PANTHER" id="PTHR31882:SF9">
    <property type="entry name" value="SI:CH211-153B23.7"/>
    <property type="match status" value="1"/>
</dbReference>
<feature type="transmembrane region" description="Helical" evidence="3">
    <location>
        <begin position="12"/>
        <end position="37"/>
    </location>
</feature>
<dbReference type="GO" id="GO:0006357">
    <property type="term" value="P:regulation of transcription by RNA polymerase II"/>
    <property type="evidence" value="ECO:0007669"/>
    <property type="project" value="TreeGrafter"/>
</dbReference>
<feature type="compositionally biased region" description="Basic residues" evidence="2">
    <location>
        <begin position="373"/>
        <end position="383"/>
    </location>
</feature>
<reference evidence="4" key="2">
    <citation type="submission" date="2025-09" db="UniProtKB">
        <authorList>
            <consortium name="Ensembl"/>
        </authorList>
    </citation>
    <scope>IDENTIFICATION</scope>
</reference>
<evidence type="ECO:0000256" key="2">
    <source>
        <dbReference type="SAM" id="MobiDB-lite"/>
    </source>
</evidence>
<sequence length="391" mass="45232">MRVGVQKYSDALLCAHLCLLINGNPLLMFFIMTLFMAHIPCLCVHVQTLSVCWCVCVCVCIRRTEDVSPVGDRLLSTEEQVTLITESMTVTSTDQEKLLLLNKNTELRRVNKELMKLNEDWDQVYRSATLGLQQRLEALELENTAIKQLNSRLLLKVEHQQSAKEYYEQALMQELKKNQELQEYVRLLENRMHHPDKDRTSVQQGSFSAVVHGPVSFPTGNPPGGPNLLTSFPAPSSPEAVRQGKSQSSSTPLGDSKQEVQDLKEQLDALRCQQTQIYEAEYETEHNDHKHTQQENRRLRKKREEMRQQVALLQEQLKVYEDDFRRERSDKQMLQRLLLKKTPPNKDPVLIHRCNNVQQPLGGDKRTQNAEKRKQHHPLCPKHPNRDKESD</sequence>
<protein>
    <recommendedName>
        <fullName evidence="6">TNFAIP3-interacting protein 1</fullName>
    </recommendedName>
</protein>
<evidence type="ECO:0000313" key="5">
    <source>
        <dbReference type="Proteomes" id="UP000694389"/>
    </source>
</evidence>
<dbReference type="GO" id="GO:0005737">
    <property type="term" value="C:cytoplasm"/>
    <property type="evidence" value="ECO:0007669"/>
    <property type="project" value="UniProtKB-ARBA"/>
</dbReference>
<dbReference type="Ensembl" id="ENSDLAT00005080185.1">
    <property type="protein sequence ID" value="ENSDLAP00005080998.1"/>
    <property type="gene ID" value="ENSDLAG00005029774.1"/>
</dbReference>
<dbReference type="GO" id="GO:0071222">
    <property type="term" value="P:cellular response to lipopolysaccharide"/>
    <property type="evidence" value="ECO:0007669"/>
    <property type="project" value="TreeGrafter"/>
</dbReference>
<dbReference type="GO" id="GO:0043122">
    <property type="term" value="P:regulation of canonical NF-kappaB signal transduction"/>
    <property type="evidence" value="ECO:0007669"/>
    <property type="project" value="UniProtKB-ARBA"/>
</dbReference>
<evidence type="ECO:0000256" key="1">
    <source>
        <dbReference type="ARBA" id="ARBA00023054"/>
    </source>
</evidence>
<proteinExistence type="predicted"/>
<feature type="compositionally biased region" description="Polar residues" evidence="2">
    <location>
        <begin position="244"/>
        <end position="253"/>
    </location>
</feature>
<dbReference type="GeneTree" id="ENSGT01030000234752"/>
<name>A0A8P4GPX4_DICLA</name>
<organism evidence="4 5">
    <name type="scientific">Dicentrarchus labrax</name>
    <name type="common">European seabass</name>
    <name type="synonym">Morone labrax</name>
    <dbReference type="NCBI Taxonomy" id="13489"/>
    <lineage>
        <taxon>Eukaryota</taxon>
        <taxon>Metazoa</taxon>
        <taxon>Chordata</taxon>
        <taxon>Craniata</taxon>
        <taxon>Vertebrata</taxon>
        <taxon>Euteleostomi</taxon>
        <taxon>Actinopterygii</taxon>
        <taxon>Neopterygii</taxon>
        <taxon>Teleostei</taxon>
        <taxon>Neoteleostei</taxon>
        <taxon>Acanthomorphata</taxon>
        <taxon>Eupercaria</taxon>
        <taxon>Moronidae</taxon>
        <taxon>Dicentrarchus</taxon>
    </lineage>
</organism>
<evidence type="ECO:0000313" key="4">
    <source>
        <dbReference type="Ensembl" id="ENSDLAP00005080998.1"/>
    </source>
</evidence>
<dbReference type="PANTHER" id="PTHR31882">
    <property type="entry name" value="TNFAIP3-INTERACTING PROTEIN COILED COIL FAMILY MEMBER"/>
    <property type="match status" value="1"/>
</dbReference>
<evidence type="ECO:0008006" key="6">
    <source>
        <dbReference type="Google" id="ProtNLM"/>
    </source>
</evidence>
<evidence type="ECO:0000256" key="3">
    <source>
        <dbReference type="SAM" id="Phobius"/>
    </source>
</evidence>
<feature type="region of interest" description="Disordered" evidence="2">
    <location>
        <begin position="211"/>
        <end position="262"/>
    </location>
</feature>